<evidence type="ECO:0000256" key="1">
    <source>
        <dbReference type="SAM" id="MobiDB-lite"/>
    </source>
</evidence>
<feature type="region of interest" description="Disordered" evidence="1">
    <location>
        <begin position="103"/>
        <end position="125"/>
    </location>
</feature>
<organism evidence="2 3">
    <name type="scientific">Cylindrobasidium torrendii FP15055 ss-10</name>
    <dbReference type="NCBI Taxonomy" id="1314674"/>
    <lineage>
        <taxon>Eukaryota</taxon>
        <taxon>Fungi</taxon>
        <taxon>Dikarya</taxon>
        <taxon>Basidiomycota</taxon>
        <taxon>Agaricomycotina</taxon>
        <taxon>Agaricomycetes</taxon>
        <taxon>Agaricomycetidae</taxon>
        <taxon>Agaricales</taxon>
        <taxon>Marasmiineae</taxon>
        <taxon>Physalacriaceae</taxon>
        <taxon>Cylindrobasidium</taxon>
    </lineage>
</organism>
<keyword evidence="3" id="KW-1185">Reference proteome</keyword>
<dbReference type="InterPro" id="IPR036428">
    <property type="entry name" value="PCD_sf"/>
</dbReference>
<dbReference type="GO" id="GO:0006729">
    <property type="term" value="P:tetrahydrobiopterin biosynthetic process"/>
    <property type="evidence" value="ECO:0007669"/>
    <property type="project" value="InterPro"/>
</dbReference>
<evidence type="ECO:0000313" key="2">
    <source>
        <dbReference type="EMBL" id="KIY64870.1"/>
    </source>
</evidence>
<dbReference type="EMBL" id="KN880615">
    <property type="protein sequence ID" value="KIY64870.1"/>
    <property type="molecule type" value="Genomic_DNA"/>
</dbReference>
<proteinExistence type="predicted"/>
<dbReference type="Proteomes" id="UP000054007">
    <property type="component" value="Unassembled WGS sequence"/>
</dbReference>
<name>A0A0D7B3T7_9AGAR</name>
<accession>A0A0D7B3T7</accession>
<dbReference type="STRING" id="1314674.A0A0D7B3T7"/>
<protein>
    <submittedName>
        <fullName evidence="2">Uncharacterized protein</fullName>
    </submittedName>
</protein>
<evidence type="ECO:0000313" key="3">
    <source>
        <dbReference type="Proteomes" id="UP000054007"/>
    </source>
</evidence>
<dbReference type="AlphaFoldDB" id="A0A0D7B3T7"/>
<reference evidence="2 3" key="1">
    <citation type="journal article" date="2015" name="Fungal Genet. Biol.">
        <title>Evolution of novel wood decay mechanisms in Agaricales revealed by the genome sequences of Fistulina hepatica and Cylindrobasidium torrendii.</title>
        <authorList>
            <person name="Floudas D."/>
            <person name="Held B.W."/>
            <person name="Riley R."/>
            <person name="Nagy L.G."/>
            <person name="Koehler G."/>
            <person name="Ransdell A.S."/>
            <person name="Younus H."/>
            <person name="Chow J."/>
            <person name="Chiniquy J."/>
            <person name="Lipzen A."/>
            <person name="Tritt A."/>
            <person name="Sun H."/>
            <person name="Haridas S."/>
            <person name="LaButti K."/>
            <person name="Ohm R.A."/>
            <person name="Kues U."/>
            <person name="Blanchette R.A."/>
            <person name="Grigoriev I.V."/>
            <person name="Minto R.E."/>
            <person name="Hibbett D.S."/>
        </authorList>
    </citation>
    <scope>NUCLEOTIDE SEQUENCE [LARGE SCALE GENOMIC DNA]</scope>
    <source>
        <strain evidence="2 3">FP15055 ss-10</strain>
    </source>
</reference>
<feature type="region of interest" description="Disordered" evidence="1">
    <location>
        <begin position="21"/>
        <end position="43"/>
    </location>
</feature>
<feature type="compositionally biased region" description="Polar residues" evidence="1">
    <location>
        <begin position="104"/>
        <end position="120"/>
    </location>
</feature>
<dbReference type="GO" id="GO:0008124">
    <property type="term" value="F:4-alpha-hydroxytetrahydrobiopterin dehydratase activity"/>
    <property type="evidence" value="ECO:0007669"/>
    <property type="project" value="InterPro"/>
</dbReference>
<gene>
    <name evidence="2" type="ORF">CYLTODRAFT_82856</name>
</gene>
<sequence>MDTHTRSEHLAELLAAGWRVQPQTSSSLTSSSSPSSGAISTPEELAASEELAVDLPVRTLSKLVQTITDIAAIAKAEKHHPDRLVWEHSRLHVAVHTHTAMPPYTTSALDTTSGKNTEGTGATRPGLTLRDARFAVLVHNAFTERYIPPKPKHDAAVSKDQGSA</sequence>
<dbReference type="OrthoDB" id="3263285at2759"/>
<dbReference type="Gene3D" id="3.30.1360.20">
    <property type="entry name" value="Transcriptional coactivator/pterin dehydratase"/>
    <property type="match status" value="1"/>
</dbReference>
<feature type="compositionally biased region" description="Low complexity" evidence="1">
    <location>
        <begin position="21"/>
        <end position="36"/>
    </location>
</feature>